<gene>
    <name evidence="3 7" type="primary">purE</name>
    <name evidence="7" type="ORF">FYJ65_06930</name>
</gene>
<feature type="binding site" evidence="3 5">
    <location>
        <position position="10"/>
    </location>
    <ligand>
        <name>substrate</name>
    </ligand>
</feature>
<reference evidence="7 8" key="1">
    <citation type="submission" date="2019-08" db="EMBL/GenBank/DDBJ databases">
        <title>In-depth cultivation of the pig gut microbiome towards novel bacterial diversity and tailored functional studies.</title>
        <authorList>
            <person name="Wylensek D."/>
            <person name="Hitch T.C.A."/>
            <person name="Clavel T."/>
        </authorList>
    </citation>
    <scope>NUCLEOTIDE SEQUENCE [LARGE SCALE GENOMIC DNA]</scope>
    <source>
        <strain evidence="7 8">WCA-MUC-591-APC-4B</strain>
    </source>
</reference>
<dbReference type="EMBL" id="VUNA01000013">
    <property type="protein sequence ID" value="MST71064.1"/>
    <property type="molecule type" value="Genomic_DNA"/>
</dbReference>
<dbReference type="HAMAP" id="MF_01929">
    <property type="entry name" value="PurE_classI"/>
    <property type="match status" value="1"/>
</dbReference>
<dbReference type="GO" id="GO:0016829">
    <property type="term" value="F:lyase activity"/>
    <property type="evidence" value="ECO:0007669"/>
    <property type="project" value="UniProtKB-KW"/>
</dbReference>
<comment type="catalytic activity">
    <reaction evidence="3 4">
        <text>5-carboxyamino-1-(5-phospho-D-ribosyl)imidazole + H(+) = 5-amino-1-(5-phospho-D-ribosyl)imidazole-4-carboxylate</text>
        <dbReference type="Rhea" id="RHEA:13193"/>
        <dbReference type="ChEBI" id="CHEBI:15378"/>
        <dbReference type="ChEBI" id="CHEBI:58730"/>
        <dbReference type="ChEBI" id="CHEBI:77657"/>
        <dbReference type="EC" id="5.4.99.18"/>
    </reaction>
</comment>
<dbReference type="PANTHER" id="PTHR23046:SF2">
    <property type="entry name" value="PHOSPHORIBOSYLAMINOIMIDAZOLE CARBOXYLASE"/>
    <property type="match status" value="1"/>
</dbReference>
<feature type="binding site" evidence="3 5">
    <location>
        <position position="13"/>
    </location>
    <ligand>
        <name>substrate</name>
    </ligand>
</feature>
<evidence type="ECO:0000256" key="2">
    <source>
        <dbReference type="ARBA" id="ARBA00023235"/>
    </source>
</evidence>
<evidence type="ECO:0000313" key="7">
    <source>
        <dbReference type="EMBL" id="MST71064.1"/>
    </source>
</evidence>
<evidence type="ECO:0000313" key="8">
    <source>
        <dbReference type="Proteomes" id="UP000469424"/>
    </source>
</evidence>
<dbReference type="UniPathway" id="UPA00074">
    <property type="reaction ID" value="UER00943"/>
</dbReference>
<dbReference type="AlphaFoldDB" id="A0A6N7XJD6"/>
<comment type="function">
    <text evidence="3 4">Catalyzes the conversion of N5-carboxyaminoimidazole ribonucleotide (N5-CAIR) to 4-carboxy-5-aminoimidazole ribonucleotide (CAIR).</text>
</comment>
<dbReference type="NCBIfam" id="TIGR01162">
    <property type="entry name" value="purE"/>
    <property type="match status" value="1"/>
</dbReference>
<proteinExistence type="inferred from homology"/>
<organism evidence="7 8">
    <name type="scientific">Mogibacterium kristiansenii</name>
    <dbReference type="NCBI Taxonomy" id="2606708"/>
    <lineage>
        <taxon>Bacteria</taxon>
        <taxon>Bacillati</taxon>
        <taxon>Bacillota</taxon>
        <taxon>Clostridia</taxon>
        <taxon>Peptostreptococcales</taxon>
        <taxon>Anaerovoracaceae</taxon>
        <taxon>Mogibacterium</taxon>
    </lineage>
</organism>
<sequence length="163" mass="17143">MKKVGVIMGSDSDLPVVEKCINELKKYEIPTEVHVYSAHRTPVEAIEFAQNAEKNGFGVLISAAGKAAHLGGVIAANTVLPVIGIPIKASALEGVDALLSTVQMPPGIPVASVAIDGAKNAAILAVEMLAIGDPDLNRKLWDERKKAHDAVVEKDAKISAQFN</sequence>
<dbReference type="Pfam" id="PF00731">
    <property type="entry name" value="AIRC"/>
    <property type="match status" value="1"/>
</dbReference>
<evidence type="ECO:0000256" key="3">
    <source>
        <dbReference type="HAMAP-Rule" id="MF_01929"/>
    </source>
</evidence>
<dbReference type="GO" id="GO:0034023">
    <property type="term" value="F:5-(carboxyamino)imidazole ribonucleotide mutase activity"/>
    <property type="evidence" value="ECO:0007669"/>
    <property type="project" value="UniProtKB-UniRule"/>
</dbReference>
<comment type="similarity">
    <text evidence="3">Belongs to the AIR carboxylase family. Class I subfamily.</text>
</comment>
<dbReference type="SUPFAM" id="SSF52255">
    <property type="entry name" value="N5-CAIR mutase (phosphoribosylaminoimidazole carboxylase, PurE)"/>
    <property type="match status" value="1"/>
</dbReference>
<protein>
    <recommendedName>
        <fullName evidence="3 4">N5-carboxyaminoimidazole ribonucleotide mutase</fullName>
        <shortName evidence="3 4">N5-CAIR mutase</shortName>
        <ecNumber evidence="3 4">5.4.99.18</ecNumber>
    </recommendedName>
    <alternativeName>
        <fullName evidence="3">5-(carboxyamino)imidazole ribonucleotide mutase</fullName>
    </alternativeName>
</protein>
<dbReference type="InterPro" id="IPR024694">
    <property type="entry name" value="PurE_prokaryotes"/>
</dbReference>
<evidence type="ECO:0000256" key="5">
    <source>
        <dbReference type="PIRSR" id="PIRSR001338-1"/>
    </source>
</evidence>
<comment type="caution">
    <text evidence="7">The sequence shown here is derived from an EMBL/GenBank/DDBJ whole genome shotgun (WGS) entry which is preliminary data.</text>
</comment>
<keyword evidence="1 3" id="KW-0658">Purine biosynthesis</keyword>
<dbReference type="SMART" id="SM01001">
    <property type="entry name" value="AIRC"/>
    <property type="match status" value="1"/>
</dbReference>
<feature type="domain" description="PurE" evidence="6">
    <location>
        <begin position="2"/>
        <end position="151"/>
    </location>
</feature>
<keyword evidence="7" id="KW-0456">Lyase</keyword>
<name>A0A6N7XJD6_9FIRM</name>
<evidence type="ECO:0000259" key="6">
    <source>
        <dbReference type="SMART" id="SM01001"/>
    </source>
</evidence>
<keyword evidence="8" id="KW-1185">Reference proteome</keyword>
<dbReference type="EC" id="5.4.99.18" evidence="3 4"/>
<dbReference type="Proteomes" id="UP000469424">
    <property type="component" value="Unassembled WGS sequence"/>
</dbReference>
<evidence type="ECO:0000256" key="4">
    <source>
        <dbReference type="PIRNR" id="PIRNR001338"/>
    </source>
</evidence>
<dbReference type="InterPro" id="IPR000031">
    <property type="entry name" value="PurE_dom"/>
</dbReference>
<feature type="binding site" evidence="3 5">
    <location>
        <position position="40"/>
    </location>
    <ligand>
        <name>substrate</name>
    </ligand>
</feature>
<dbReference type="PANTHER" id="PTHR23046">
    <property type="entry name" value="PHOSPHORIBOSYLAMINOIMIDAZOLE CARBOXYLASE CATALYTIC SUBUNIT"/>
    <property type="match status" value="1"/>
</dbReference>
<dbReference type="GO" id="GO:0006189">
    <property type="term" value="P:'de novo' IMP biosynthetic process"/>
    <property type="evidence" value="ECO:0007669"/>
    <property type="project" value="UniProtKB-UniRule"/>
</dbReference>
<accession>A0A6N7XJD6</accession>
<keyword evidence="2 3" id="KW-0413">Isomerase</keyword>
<comment type="pathway">
    <text evidence="3 4">Purine metabolism; IMP biosynthesis via de novo pathway; 5-amino-1-(5-phospho-D-ribosyl)imidazole-4-carboxylate from 5-amino-1-(5-phospho-D-ribosyl)imidazole (N5-CAIR route): step 2/2.</text>
</comment>
<evidence type="ECO:0000256" key="1">
    <source>
        <dbReference type="ARBA" id="ARBA00022755"/>
    </source>
</evidence>
<dbReference type="RefSeq" id="WP_277672331.1">
    <property type="nucleotide sequence ID" value="NZ_JAQXUZ010000023.1"/>
</dbReference>
<dbReference type="Gene3D" id="3.40.50.1970">
    <property type="match status" value="1"/>
</dbReference>
<dbReference type="InterPro" id="IPR033747">
    <property type="entry name" value="PurE_ClassI"/>
</dbReference>
<dbReference type="PIRSF" id="PIRSF001338">
    <property type="entry name" value="AIR_carboxylase"/>
    <property type="match status" value="1"/>
</dbReference>